<organism evidence="1 2">
    <name type="scientific">Deferribacter autotrophicus</name>
    <dbReference type="NCBI Taxonomy" id="500465"/>
    <lineage>
        <taxon>Bacteria</taxon>
        <taxon>Pseudomonadati</taxon>
        <taxon>Deferribacterota</taxon>
        <taxon>Deferribacteres</taxon>
        <taxon>Deferribacterales</taxon>
        <taxon>Deferribacteraceae</taxon>
        <taxon>Deferribacter</taxon>
    </lineage>
</organism>
<dbReference type="OrthoDB" id="2656488at2"/>
<keyword evidence="2" id="KW-1185">Reference proteome</keyword>
<accession>A0A5A8F295</accession>
<dbReference type="RefSeq" id="WP_149266951.1">
    <property type="nucleotide sequence ID" value="NZ_VFJB01000007.1"/>
</dbReference>
<dbReference type="Proteomes" id="UP000322876">
    <property type="component" value="Unassembled WGS sequence"/>
</dbReference>
<evidence type="ECO:0008006" key="3">
    <source>
        <dbReference type="Google" id="ProtNLM"/>
    </source>
</evidence>
<dbReference type="EMBL" id="VFJB01000007">
    <property type="protein sequence ID" value="KAA0257570.1"/>
    <property type="molecule type" value="Genomic_DNA"/>
</dbReference>
<comment type="caution">
    <text evidence="1">The sequence shown here is derived from an EMBL/GenBank/DDBJ whole genome shotgun (WGS) entry which is preliminary data.</text>
</comment>
<dbReference type="AlphaFoldDB" id="A0A5A8F295"/>
<sequence>MEKEIVDNSQLFFGKHTIYIDVKRKIEFKALGGTIPDGFLFDFSNKEEPEFYIVEVEFKNHDFYKHIFPQITKFFAFFKNRKSQSELVEKIFSIVNTDIKLKKEFKKYLGEKEIYKSIKDTIDSSQNILLIIDDNKDELLEIMETYSNTWGKMVKFLILKKFVNNNEFIYVIEPDFENIEYGFAESVDKAEREELEYTEEFHLEGINDNSKRLILRSKKNY</sequence>
<proteinExistence type="predicted"/>
<evidence type="ECO:0000313" key="2">
    <source>
        <dbReference type="Proteomes" id="UP000322876"/>
    </source>
</evidence>
<protein>
    <recommendedName>
        <fullName evidence="3">DUF91 domain-containing protein</fullName>
    </recommendedName>
</protein>
<gene>
    <name evidence="1" type="ORF">FHQ18_09525</name>
</gene>
<evidence type="ECO:0000313" key="1">
    <source>
        <dbReference type="EMBL" id="KAA0257570.1"/>
    </source>
</evidence>
<name>A0A5A8F295_9BACT</name>
<reference evidence="1 2" key="1">
    <citation type="submission" date="2019-06" db="EMBL/GenBank/DDBJ databases">
        <title>Genomic insights into carbon and energy metabolism of Deferribacter autotrophicus revealed new metabolic traits in the phylum Deferribacteres.</title>
        <authorList>
            <person name="Slobodkin A.I."/>
            <person name="Slobodkina G.B."/>
            <person name="Allioux M."/>
            <person name="Alain K."/>
            <person name="Jebbar M."/>
            <person name="Shadrin V."/>
            <person name="Kublanov I.V."/>
            <person name="Toshchakov S.V."/>
            <person name="Bonch-Osmolovskaya E.A."/>
        </authorList>
    </citation>
    <scope>NUCLEOTIDE SEQUENCE [LARGE SCALE GENOMIC DNA]</scope>
    <source>
        <strain evidence="1 2">SL50</strain>
    </source>
</reference>